<accession>A0A2P7QVZ6</accession>
<sequence>MRGAPVTSARARRPTMNNHPEPPTHLSASAVEWWCAVMRDYTLEPHHLRLLQAACEAWDRMGQARDALAAHGGLTFTDERGTIRAHPAVAMERDARVAFARLVRELDLDAGAPSEAPRPPALTSNRREKHAN</sequence>
<dbReference type="OrthoDB" id="7595322at2"/>
<evidence type="ECO:0000313" key="2">
    <source>
        <dbReference type="EMBL" id="PSJ42155.1"/>
    </source>
</evidence>
<keyword evidence="3" id="KW-1185">Reference proteome</keyword>
<comment type="caution">
    <text evidence="2">The sequence shown here is derived from an EMBL/GenBank/DDBJ whole genome shotgun (WGS) entry which is preliminary data.</text>
</comment>
<feature type="region of interest" description="Disordered" evidence="1">
    <location>
        <begin position="1"/>
        <end position="25"/>
    </location>
</feature>
<organism evidence="2 3">
    <name type="scientific">Allosphingosinicella deserti</name>
    <dbReference type="NCBI Taxonomy" id="2116704"/>
    <lineage>
        <taxon>Bacteria</taxon>
        <taxon>Pseudomonadati</taxon>
        <taxon>Pseudomonadota</taxon>
        <taxon>Alphaproteobacteria</taxon>
        <taxon>Sphingomonadales</taxon>
        <taxon>Sphingomonadaceae</taxon>
        <taxon>Allosphingosinicella</taxon>
    </lineage>
</organism>
<evidence type="ECO:0000313" key="3">
    <source>
        <dbReference type="Proteomes" id="UP000241167"/>
    </source>
</evidence>
<gene>
    <name evidence="2" type="ORF">C7I55_07935</name>
</gene>
<dbReference type="Pfam" id="PF05119">
    <property type="entry name" value="Terminase_4"/>
    <property type="match status" value="1"/>
</dbReference>
<feature type="region of interest" description="Disordered" evidence="1">
    <location>
        <begin position="108"/>
        <end position="132"/>
    </location>
</feature>
<evidence type="ECO:0000256" key="1">
    <source>
        <dbReference type="SAM" id="MobiDB-lite"/>
    </source>
</evidence>
<reference evidence="2 3" key="1">
    <citation type="submission" date="2018-03" db="EMBL/GenBank/DDBJ databases">
        <title>The draft genome of Sphingosinicella sp. GL-C-18.</title>
        <authorList>
            <person name="Liu L."/>
            <person name="Li L."/>
            <person name="Liang L."/>
            <person name="Zhang X."/>
            <person name="Wang T."/>
        </authorList>
    </citation>
    <scope>NUCLEOTIDE SEQUENCE [LARGE SCALE GENOMIC DNA]</scope>
    <source>
        <strain evidence="2 3">GL-C-18</strain>
    </source>
</reference>
<evidence type="ECO:0008006" key="4">
    <source>
        <dbReference type="Google" id="ProtNLM"/>
    </source>
</evidence>
<proteinExistence type="predicted"/>
<name>A0A2P7QVZ6_9SPHN</name>
<dbReference type="InterPro" id="IPR006448">
    <property type="entry name" value="Phage_term_ssu_P27"/>
</dbReference>
<dbReference type="Proteomes" id="UP000241167">
    <property type="component" value="Unassembled WGS sequence"/>
</dbReference>
<dbReference type="AlphaFoldDB" id="A0A2P7QVZ6"/>
<dbReference type="EMBL" id="PXYI01000002">
    <property type="protein sequence ID" value="PSJ42155.1"/>
    <property type="molecule type" value="Genomic_DNA"/>
</dbReference>
<protein>
    <recommendedName>
        <fullName evidence="4">Phage terminase small subunit P27 family</fullName>
    </recommendedName>
</protein>